<reference evidence="13" key="1">
    <citation type="submission" date="2025-08" db="UniProtKB">
        <authorList>
            <consortium name="RefSeq"/>
        </authorList>
    </citation>
    <scope>IDENTIFICATION</scope>
    <source>
        <strain evidence="13">OHB3-1</strain>
    </source>
</reference>
<feature type="binding site" evidence="8">
    <location>
        <position position="268"/>
    </location>
    <ligand>
        <name>Zn(2+)</name>
        <dbReference type="ChEBI" id="CHEBI:29105"/>
        <label>2</label>
        <note>catalytic</note>
    </ligand>
</feature>
<keyword evidence="12" id="KW-1185">Reference proteome</keyword>
<proteinExistence type="inferred from homology"/>
<feature type="binding site" evidence="9">
    <location>
        <position position="217"/>
    </location>
    <ligand>
        <name>Ca(2+)</name>
        <dbReference type="ChEBI" id="CHEBI:29108"/>
        <label>3</label>
    </ligand>
</feature>
<dbReference type="Pfam" id="PF00413">
    <property type="entry name" value="Peptidase_M10"/>
    <property type="match status" value="1"/>
</dbReference>
<dbReference type="Gene3D" id="3.40.390.10">
    <property type="entry name" value="Collagenase (Catalytic Domain)"/>
    <property type="match status" value="1"/>
</dbReference>
<feature type="binding site" evidence="9">
    <location>
        <position position="224"/>
    </location>
    <ligand>
        <name>Zn(2+)</name>
        <dbReference type="ChEBI" id="CHEBI:29105"/>
        <label>1</label>
    </ligand>
</feature>
<comment type="cofactor">
    <cofactor evidence="9">
        <name>Ca(2+)</name>
        <dbReference type="ChEBI" id="CHEBI:29108"/>
    </cofactor>
    <text evidence="9">Can bind about 5 Ca(2+) ions per subunit.</text>
</comment>
<evidence type="ECO:0000259" key="11">
    <source>
        <dbReference type="SMART" id="SM00235"/>
    </source>
</evidence>
<feature type="binding site" evidence="9">
    <location>
        <position position="236"/>
    </location>
    <ligand>
        <name>Ca(2+)</name>
        <dbReference type="ChEBI" id="CHEBI:29108"/>
        <label>3</label>
    </ligand>
</feature>
<evidence type="ECO:0000256" key="8">
    <source>
        <dbReference type="PIRSR" id="PIRSR001191-2"/>
    </source>
</evidence>
<organism evidence="12 13">
    <name type="scientific">Momordica charantia</name>
    <name type="common">Bitter gourd</name>
    <name type="synonym">Balsam pear</name>
    <dbReference type="NCBI Taxonomy" id="3673"/>
    <lineage>
        <taxon>Eukaryota</taxon>
        <taxon>Viridiplantae</taxon>
        <taxon>Streptophyta</taxon>
        <taxon>Embryophyta</taxon>
        <taxon>Tracheophyta</taxon>
        <taxon>Spermatophyta</taxon>
        <taxon>Magnoliopsida</taxon>
        <taxon>eudicotyledons</taxon>
        <taxon>Gunneridae</taxon>
        <taxon>Pentapetalae</taxon>
        <taxon>rosids</taxon>
        <taxon>fabids</taxon>
        <taxon>Cucurbitales</taxon>
        <taxon>Cucurbitaceae</taxon>
        <taxon>Momordiceae</taxon>
        <taxon>Momordica</taxon>
    </lineage>
</organism>
<evidence type="ECO:0000313" key="12">
    <source>
        <dbReference type="Proteomes" id="UP000504603"/>
    </source>
</evidence>
<dbReference type="GO" id="GO:0004222">
    <property type="term" value="F:metalloendopeptidase activity"/>
    <property type="evidence" value="ECO:0007669"/>
    <property type="project" value="InterPro"/>
</dbReference>
<dbReference type="Proteomes" id="UP000504603">
    <property type="component" value="Unplaced"/>
</dbReference>
<feature type="domain" description="Peptidase metallopeptidase" evidence="11">
    <location>
        <begin position="147"/>
        <end position="302"/>
    </location>
</feature>
<feature type="binding site" evidence="9">
    <location>
        <position position="211"/>
    </location>
    <ligand>
        <name>Zn(2+)</name>
        <dbReference type="ChEBI" id="CHEBI:29105"/>
        <label>1</label>
    </ligand>
</feature>
<dbReference type="AlphaFoldDB" id="A0A6J1BWG7"/>
<comment type="cofactor">
    <cofactor evidence="9">
        <name>Zn(2+)</name>
        <dbReference type="ChEBI" id="CHEBI:29105"/>
    </cofactor>
    <text evidence="9">Binds 2 Zn(2+) ions per subunit.</text>
</comment>
<dbReference type="GO" id="GO:0031012">
    <property type="term" value="C:extracellular matrix"/>
    <property type="evidence" value="ECO:0007669"/>
    <property type="project" value="InterPro"/>
</dbReference>
<dbReference type="PIRSF" id="PIRSF001191">
    <property type="entry name" value="Peptidase_M10A_matrix"/>
    <property type="match status" value="1"/>
</dbReference>
<feature type="binding site" evidence="9">
    <location>
        <position position="209"/>
    </location>
    <ligand>
        <name>Zn(2+)</name>
        <dbReference type="ChEBI" id="CHEBI:29105"/>
        <label>1</label>
    </ligand>
</feature>
<accession>A0A6J1BWG7</accession>
<feature type="binding site" description="in inhibited form" evidence="9">
    <location>
        <position position="116"/>
    </location>
    <ligand>
        <name>Zn(2+)</name>
        <dbReference type="ChEBI" id="CHEBI:29105"/>
        <label>2</label>
        <note>catalytic</note>
    </ligand>
</feature>
<feature type="binding site" evidence="9">
    <location>
        <position position="239"/>
    </location>
    <ligand>
        <name>Ca(2+)</name>
        <dbReference type="ChEBI" id="CHEBI:29108"/>
        <label>3</label>
    </ligand>
</feature>
<feature type="binding site" evidence="9">
    <location>
        <position position="199"/>
    </location>
    <ligand>
        <name>Ca(2+)</name>
        <dbReference type="ChEBI" id="CHEBI:29108"/>
        <label>2</label>
    </ligand>
</feature>
<evidence type="ECO:0000256" key="10">
    <source>
        <dbReference type="SAM" id="SignalP"/>
    </source>
</evidence>
<feature type="signal peptide" evidence="10">
    <location>
        <begin position="1"/>
        <end position="24"/>
    </location>
</feature>
<evidence type="ECO:0000256" key="5">
    <source>
        <dbReference type="ARBA" id="ARBA00022833"/>
    </source>
</evidence>
<dbReference type="GO" id="GO:0008270">
    <property type="term" value="F:zinc ion binding"/>
    <property type="evidence" value="ECO:0007669"/>
    <property type="project" value="InterPro"/>
</dbReference>
<dbReference type="InterPro" id="IPR024079">
    <property type="entry name" value="MetalloPept_cat_dom_sf"/>
</dbReference>
<feature type="chain" id="PRO_5026940400" evidence="10">
    <location>
        <begin position="25"/>
        <end position="302"/>
    </location>
</feature>
<keyword evidence="6" id="KW-0482">Metalloprotease</keyword>
<dbReference type="GO" id="GO:0006508">
    <property type="term" value="P:proteolysis"/>
    <property type="evidence" value="ECO:0007669"/>
    <property type="project" value="UniProtKB-KW"/>
</dbReference>
<dbReference type="Pfam" id="PF01471">
    <property type="entry name" value="PG_binding_1"/>
    <property type="match status" value="1"/>
</dbReference>
<feature type="binding site" evidence="9">
    <location>
        <position position="216"/>
    </location>
    <ligand>
        <name>Ca(2+)</name>
        <dbReference type="ChEBI" id="CHEBI:29108"/>
        <label>3</label>
    </ligand>
</feature>
<evidence type="ECO:0000256" key="7">
    <source>
        <dbReference type="PIRSR" id="PIRSR001191-1"/>
    </source>
</evidence>
<feature type="binding site" evidence="9">
    <location>
        <position position="276"/>
    </location>
    <ligand>
        <name>Zn(2+)</name>
        <dbReference type="ChEBI" id="CHEBI:29105"/>
        <label>2</label>
        <note>catalytic</note>
    </ligand>
</feature>
<evidence type="ECO:0000256" key="3">
    <source>
        <dbReference type="ARBA" id="ARBA00022723"/>
    </source>
</evidence>
<dbReference type="GO" id="GO:0030198">
    <property type="term" value="P:extracellular matrix organization"/>
    <property type="evidence" value="ECO:0007669"/>
    <property type="project" value="TreeGrafter"/>
</dbReference>
<feature type="binding site" evidence="9">
    <location>
        <position position="234"/>
    </location>
    <ligand>
        <name>Zn(2+)</name>
        <dbReference type="ChEBI" id="CHEBI:29105"/>
        <label>1</label>
    </ligand>
</feature>
<dbReference type="InterPro" id="IPR002477">
    <property type="entry name" value="Peptidoglycan-bd-like"/>
</dbReference>
<dbReference type="GO" id="GO:0030574">
    <property type="term" value="P:collagen catabolic process"/>
    <property type="evidence" value="ECO:0007669"/>
    <property type="project" value="TreeGrafter"/>
</dbReference>
<dbReference type="CDD" id="cd04278">
    <property type="entry name" value="ZnMc_MMP"/>
    <property type="match status" value="1"/>
</dbReference>
<dbReference type="InterPro" id="IPR021190">
    <property type="entry name" value="Pept_M10A"/>
</dbReference>
<sequence>MASKFSLQVLFLVLATVAPHVILARDLHGHKSYPRLFPQHLAGSDKGNTIEGIHDMKIYLQRYGYLTNNNNVEITNDNGFDDVLESAVKKYQKFFKLNVSGILDAETLDLMSKPRCGVADFFTKDNEDEQEHHNLRVNGSHYTLFPNRQRWPVSKYHLTFGFIHQFPREFIAPVARALKSWDSNTMFSFSPAAHWPAADIVLSFERRDHGDGAPFDGLGGILAHASGPNEGRVHFDGDENWSVGVAADRLNLEMVALHELGHVLGLGHSTVKEAVMWPYAGLGEGKVVLHPDDIAGIRDLYK</sequence>
<evidence type="ECO:0000256" key="4">
    <source>
        <dbReference type="ARBA" id="ARBA00022801"/>
    </source>
</evidence>
<name>A0A6J1BWG7_MOMCH</name>
<dbReference type="PANTHER" id="PTHR10201">
    <property type="entry name" value="MATRIX METALLOPROTEINASE"/>
    <property type="match status" value="1"/>
</dbReference>
<feature type="active site" evidence="7">
    <location>
        <position position="259"/>
    </location>
</feature>
<dbReference type="InterPro" id="IPR001818">
    <property type="entry name" value="Pept_M10_metallopeptidase"/>
</dbReference>
<dbReference type="OrthoDB" id="406838at2759"/>
<evidence type="ECO:0000256" key="9">
    <source>
        <dbReference type="PIRSR" id="PIRSR621190-2"/>
    </source>
</evidence>
<dbReference type="InterPro" id="IPR036365">
    <property type="entry name" value="PGBD-like_sf"/>
</dbReference>
<protein>
    <submittedName>
        <fullName evidence="13">Metalloendoproteinase 5-MMP-like</fullName>
    </submittedName>
</protein>
<dbReference type="PRINTS" id="PR00138">
    <property type="entry name" value="MATRIXIN"/>
</dbReference>
<dbReference type="InterPro" id="IPR006026">
    <property type="entry name" value="Peptidase_Metallo"/>
</dbReference>
<evidence type="ECO:0000256" key="1">
    <source>
        <dbReference type="ARBA" id="ARBA00009614"/>
    </source>
</evidence>
<keyword evidence="5 8" id="KW-0862">Zinc</keyword>
<dbReference type="SUPFAM" id="SSF55486">
    <property type="entry name" value="Metalloproteases ('zincins'), catalytic domain"/>
    <property type="match status" value="1"/>
</dbReference>
<feature type="binding site" evidence="8">
    <location>
        <position position="258"/>
    </location>
    <ligand>
        <name>Zn(2+)</name>
        <dbReference type="ChEBI" id="CHEBI:29105"/>
        <label>2</label>
        <note>catalytic</note>
    </ligand>
</feature>
<dbReference type="GeneID" id="111006148"/>
<keyword evidence="10" id="KW-0732">Signal</keyword>
<evidence type="ECO:0000256" key="6">
    <source>
        <dbReference type="ARBA" id="ARBA00023049"/>
    </source>
</evidence>
<keyword evidence="2" id="KW-0645">Protease</keyword>
<keyword evidence="9" id="KW-0106">Calcium</keyword>
<evidence type="ECO:0000313" key="13">
    <source>
        <dbReference type="RefSeq" id="XP_022133609.1"/>
    </source>
</evidence>
<keyword evidence="4" id="KW-0378">Hydrolase</keyword>
<dbReference type="PANTHER" id="PTHR10201:SF213">
    <property type="entry name" value="METALLOENDOPROTEINASE 2-MMP-LIKE"/>
    <property type="match status" value="1"/>
</dbReference>
<dbReference type="RefSeq" id="XP_022133609.1">
    <property type="nucleotide sequence ID" value="XM_022277917.1"/>
</dbReference>
<gene>
    <name evidence="13" type="primary">LOC111006148</name>
</gene>
<dbReference type="KEGG" id="mcha:111006148"/>
<dbReference type="InterPro" id="IPR033739">
    <property type="entry name" value="M10A_MMP"/>
</dbReference>
<comment type="similarity">
    <text evidence="1">Belongs to the peptidase M10A family. Matrix metalloproteinases (MMPs) subfamily.</text>
</comment>
<keyword evidence="3 8" id="KW-0479">Metal-binding</keyword>
<feature type="binding site" evidence="9">
    <location>
        <position position="239"/>
    </location>
    <ligand>
        <name>Ca(2+)</name>
        <dbReference type="ChEBI" id="CHEBI:29108"/>
        <label>1</label>
    </ligand>
</feature>
<dbReference type="SMART" id="SM00235">
    <property type="entry name" value="ZnMc"/>
    <property type="match status" value="1"/>
</dbReference>
<evidence type="ECO:0000256" key="2">
    <source>
        <dbReference type="ARBA" id="ARBA00022670"/>
    </source>
</evidence>
<dbReference type="SUPFAM" id="SSF47090">
    <property type="entry name" value="PGBD-like"/>
    <property type="match status" value="1"/>
</dbReference>
<feature type="binding site" evidence="8">
    <location>
        <position position="262"/>
    </location>
    <ligand>
        <name>Zn(2+)</name>
        <dbReference type="ChEBI" id="CHEBI:29105"/>
        <label>2</label>
        <note>catalytic</note>
    </ligand>
</feature>